<dbReference type="SUPFAM" id="SSF57863">
    <property type="entry name" value="ArfGap/RecO-like zinc finger"/>
    <property type="match status" value="1"/>
</dbReference>
<reference evidence="9 10" key="1">
    <citation type="submission" date="2020-04" db="EMBL/GenBank/DDBJ databases">
        <authorList>
            <person name="Zhang R."/>
            <person name="Schippers A."/>
        </authorList>
    </citation>
    <scope>NUCLEOTIDE SEQUENCE [LARGE SCALE GENOMIC DNA]</scope>
    <source>
        <strain evidence="9 10">DSM 109850</strain>
    </source>
</reference>
<dbReference type="Proteomes" id="UP000533476">
    <property type="component" value="Unassembled WGS sequence"/>
</dbReference>
<name>A0A7Y0L4E2_9FIRM</name>
<keyword evidence="4 7" id="KW-0233">DNA recombination</keyword>
<dbReference type="InterPro" id="IPR042242">
    <property type="entry name" value="RecO_C"/>
</dbReference>
<dbReference type="Gene3D" id="6.20.220.20">
    <property type="entry name" value="Recombination protein O, zinc-binding domain"/>
    <property type="match status" value="1"/>
</dbReference>
<keyword evidence="3 7" id="KW-0227">DNA damage</keyword>
<organism evidence="9 10">
    <name type="scientific">Sulfobacillus harzensis</name>
    <dbReference type="NCBI Taxonomy" id="2729629"/>
    <lineage>
        <taxon>Bacteria</taxon>
        <taxon>Bacillati</taxon>
        <taxon>Bacillota</taxon>
        <taxon>Clostridia</taxon>
        <taxon>Eubacteriales</taxon>
        <taxon>Clostridiales Family XVII. Incertae Sedis</taxon>
        <taxon>Sulfobacillus</taxon>
    </lineage>
</organism>
<dbReference type="SUPFAM" id="SSF50249">
    <property type="entry name" value="Nucleic acid-binding proteins"/>
    <property type="match status" value="1"/>
</dbReference>
<comment type="similarity">
    <text evidence="1 7">Belongs to the RecO family.</text>
</comment>
<dbReference type="AlphaFoldDB" id="A0A7Y0L4E2"/>
<evidence type="ECO:0000313" key="9">
    <source>
        <dbReference type="EMBL" id="NMP23020.1"/>
    </source>
</evidence>
<evidence type="ECO:0000256" key="5">
    <source>
        <dbReference type="ARBA" id="ARBA00023204"/>
    </source>
</evidence>
<proteinExistence type="inferred from homology"/>
<dbReference type="InterPro" id="IPR012340">
    <property type="entry name" value="NA-bd_OB-fold"/>
</dbReference>
<evidence type="ECO:0000259" key="8">
    <source>
        <dbReference type="Pfam" id="PF11967"/>
    </source>
</evidence>
<dbReference type="Gene3D" id="1.20.1440.120">
    <property type="entry name" value="Recombination protein O, C-terminal domain"/>
    <property type="match status" value="1"/>
</dbReference>
<evidence type="ECO:0000256" key="7">
    <source>
        <dbReference type="HAMAP-Rule" id="MF_00201"/>
    </source>
</evidence>
<dbReference type="InterPro" id="IPR003717">
    <property type="entry name" value="RecO"/>
</dbReference>
<dbReference type="InterPro" id="IPR037278">
    <property type="entry name" value="ARFGAP/RecO"/>
</dbReference>
<feature type="domain" description="DNA replication/recombination mediator RecO N-terminal" evidence="8">
    <location>
        <begin position="1"/>
        <end position="80"/>
    </location>
</feature>
<evidence type="ECO:0000256" key="2">
    <source>
        <dbReference type="ARBA" id="ARBA00021310"/>
    </source>
</evidence>
<dbReference type="PANTHER" id="PTHR33991">
    <property type="entry name" value="DNA REPAIR PROTEIN RECO"/>
    <property type="match status" value="1"/>
</dbReference>
<dbReference type="PANTHER" id="PTHR33991:SF1">
    <property type="entry name" value="DNA REPAIR PROTEIN RECO"/>
    <property type="match status" value="1"/>
</dbReference>
<dbReference type="GO" id="GO:0006310">
    <property type="term" value="P:DNA recombination"/>
    <property type="evidence" value="ECO:0007669"/>
    <property type="project" value="UniProtKB-UniRule"/>
</dbReference>
<dbReference type="RefSeq" id="WP_169099899.1">
    <property type="nucleotide sequence ID" value="NZ_JABBVZ010000037.1"/>
</dbReference>
<dbReference type="Gene3D" id="2.40.50.140">
    <property type="entry name" value="Nucleic acid-binding proteins"/>
    <property type="match status" value="1"/>
</dbReference>
<dbReference type="GO" id="GO:0006302">
    <property type="term" value="P:double-strand break repair"/>
    <property type="evidence" value="ECO:0007669"/>
    <property type="project" value="TreeGrafter"/>
</dbReference>
<evidence type="ECO:0000256" key="6">
    <source>
        <dbReference type="ARBA" id="ARBA00033409"/>
    </source>
</evidence>
<evidence type="ECO:0000256" key="4">
    <source>
        <dbReference type="ARBA" id="ARBA00023172"/>
    </source>
</evidence>
<evidence type="ECO:0000256" key="1">
    <source>
        <dbReference type="ARBA" id="ARBA00007452"/>
    </source>
</evidence>
<dbReference type="HAMAP" id="MF_00201">
    <property type="entry name" value="RecO"/>
    <property type="match status" value="1"/>
</dbReference>
<gene>
    <name evidence="7 9" type="primary">recO</name>
    <name evidence="9" type="ORF">HIJ39_11740</name>
</gene>
<dbReference type="Pfam" id="PF11967">
    <property type="entry name" value="RecO_N"/>
    <property type="match status" value="1"/>
</dbReference>
<comment type="function">
    <text evidence="7">Involved in DNA repair and RecF pathway recombination.</text>
</comment>
<evidence type="ECO:0000256" key="3">
    <source>
        <dbReference type="ARBA" id="ARBA00022763"/>
    </source>
</evidence>
<evidence type="ECO:0000313" key="10">
    <source>
        <dbReference type="Proteomes" id="UP000533476"/>
    </source>
</evidence>
<keyword evidence="10" id="KW-1185">Reference proteome</keyword>
<keyword evidence="5 7" id="KW-0234">DNA repair</keyword>
<accession>A0A7Y0L4E2</accession>
<dbReference type="InterPro" id="IPR022572">
    <property type="entry name" value="DNA_rep/recomb_RecO_N"/>
</dbReference>
<dbReference type="NCBIfam" id="TIGR00613">
    <property type="entry name" value="reco"/>
    <property type="match status" value="1"/>
</dbReference>
<dbReference type="EMBL" id="JABBVZ010000037">
    <property type="protein sequence ID" value="NMP23020.1"/>
    <property type="molecule type" value="Genomic_DNA"/>
</dbReference>
<comment type="caution">
    <text evidence="9">The sequence shown here is derived from an EMBL/GenBank/DDBJ whole genome shotgun (WGS) entry which is preliminary data.</text>
</comment>
<protein>
    <recommendedName>
        <fullName evidence="2 7">DNA repair protein RecO</fullName>
    </recommendedName>
    <alternativeName>
        <fullName evidence="6 7">Recombination protein O</fullName>
    </alternativeName>
</protein>
<sequence>MAIYEDQIITLKSRAYRDHDQLLTVFGLNNGKFGAIAKGTRRPKSKLLGQLAPLSQSVATFYHGRSSLDTVTEAELVQGFPHIAEDLERLSWAMVLADVVDQLWPEREPSEDIFTVLLSALDGLNGGRSPATVGLAAGFHCLSIAGFQPDWRQCSQCHRPFVSGPIVIQVQHGTLYCPDCRRAGDGEDSISLGSLRSLQYWLKEHPRKFGQAEVKGVMKDELQTLFFRFLLHETNRSLKSYDFLANIDRLKHGPEGGSA</sequence>
<dbReference type="GO" id="GO:0043590">
    <property type="term" value="C:bacterial nucleoid"/>
    <property type="evidence" value="ECO:0007669"/>
    <property type="project" value="TreeGrafter"/>
</dbReference>
<dbReference type="Pfam" id="PF02565">
    <property type="entry name" value="RecO_C"/>
    <property type="match status" value="1"/>
</dbReference>